<dbReference type="InterPro" id="IPR017900">
    <property type="entry name" value="4Fe4S_Fe_S_CS"/>
</dbReference>
<dbReference type="Proteomes" id="UP000002572">
    <property type="component" value="Chromosome"/>
</dbReference>
<keyword evidence="9" id="KW-0411">Iron-sulfur</keyword>
<dbReference type="Pfam" id="PF22117">
    <property type="entry name" value="Fer4_Nqo3"/>
    <property type="match status" value="1"/>
</dbReference>
<keyword evidence="4" id="KW-0004">4Fe-4S</keyword>
<dbReference type="Pfam" id="PF10588">
    <property type="entry name" value="NADH-G_4Fe-4S_3"/>
    <property type="match status" value="1"/>
</dbReference>
<dbReference type="InterPro" id="IPR016214">
    <property type="entry name" value="NAD-red_Hydgase_HoxS_gsu"/>
</dbReference>
<keyword evidence="5" id="KW-0001">2Fe-2S</keyword>
<dbReference type="OrthoDB" id="9816402at2"/>
<evidence type="ECO:0000259" key="13">
    <source>
        <dbReference type="PROSITE" id="PS51085"/>
    </source>
</evidence>
<dbReference type="SUPFAM" id="SSF54292">
    <property type="entry name" value="2Fe-2S ferredoxin-like"/>
    <property type="match status" value="1"/>
</dbReference>
<evidence type="ECO:0000256" key="6">
    <source>
        <dbReference type="ARBA" id="ARBA00022723"/>
    </source>
</evidence>
<evidence type="ECO:0000256" key="3">
    <source>
        <dbReference type="ARBA" id="ARBA00005404"/>
    </source>
</evidence>
<proteinExistence type="inferred from homology"/>
<dbReference type="SMART" id="SM00929">
    <property type="entry name" value="NADH-G_4Fe-4S_3"/>
    <property type="match status" value="1"/>
</dbReference>
<evidence type="ECO:0000256" key="4">
    <source>
        <dbReference type="ARBA" id="ARBA00022485"/>
    </source>
</evidence>
<dbReference type="CDD" id="cd00207">
    <property type="entry name" value="fer2"/>
    <property type="match status" value="1"/>
</dbReference>
<feature type="domain" description="4Fe-4S ferredoxin-type" evidence="14">
    <location>
        <begin position="139"/>
        <end position="170"/>
    </location>
</feature>
<dbReference type="AlphaFoldDB" id="E6W2G1"/>
<dbReference type="eggNOG" id="COG3383">
    <property type="taxonomic scope" value="Bacteria"/>
</dbReference>
<dbReference type="FunFam" id="3.30.70.20:FF:000002">
    <property type="entry name" value="NADH-ubiquinone oxidoreductase 75 kDa subunit"/>
    <property type="match status" value="1"/>
</dbReference>
<name>E6W2G1_DESIS</name>
<dbReference type="InterPro" id="IPR001041">
    <property type="entry name" value="2Fe-2S_ferredoxin-type"/>
</dbReference>
<gene>
    <name evidence="16" type="ordered locus">Selin_1984</name>
</gene>
<comment type="cofactor">
    <cofactor evidence="1">
        <name>[4Fe-4S] cluster</name>
        <dbReference type="ChEBI" id="CHEBI:49883"/>
    </cofactor>
</comment>
<dbReference type="GO" id="GO:0051537">
    <property type="term" value="F:2 iron, 2 sulfur cluster binding"/>
    <property type="evidence" value="ECO:0007669"/>
    <property type="project" value="UniProtKB-KW"/>
</dbReference>
<dbReference type="EMBL" id="CP002432">
    <property type="protein sequence ID" value="ADU66711.1"/>
    <property type="molecule type" value="Genomic_DNA"/>
</dbReference>
<evidence type="ECO:0000256" key="11">
    <source>
        <dbReference type="ARBA" id="ARBA00023136"/>
    </source>
</evidence>
<dbReference type="PANTHER" id="PTHR24960">
    <property type="entry name" value="PHOTOSYSTEM I IRON-SULFUR CENTER-RELATED"/>
    <property type="match status" value="1"/>
</dbReference>
<dbReference type="STRING" id="653733.Selin_1984"/>
<dbReference type="PROSITE" id="PS51839">
    <property type="entry name" value="4FE4S_HC3"/>
    <property type="match status" value="1"/>
</dbReference>
<keyword evidence="16" id="KW-0830">Ubiquinone</keyword>
<dbReference type="InParanoid" id="E6W2G1"/>
<dbReference type="InterPro" id="IPR036010">
    <property type="entry name" value="2Fe-2S_ferredoxin-like_sf"/>
</dbReference>
<keyword evidence="10" id="KW-0520">NAD</keyword>
<dbReference type="PANTHER" id="PTHR24960:SF84">
    <property type="entry name" value="HYDROGENASE SUBUNIT"/>
    <property type="match status" value="1"/>
</dbReference>
<keyword evidence="11" id="KW-0472">Membrane</keyword>
<dbReference type="InterPro" id="IPR054351">
    <property type="entry name" value="NADH_UbQ_OxRdtase_ferredoxin"/>
</dbReference>
<dbReference type="NCBIfam" id="NF005745">
    <property type="entry name" value="PRK07569.1"/>
    <property type="match status" value="1"/>
</dbReference>
<sequence length="235" mass="26297">MSVITLTINNELLSARSGQSLLEVIREHNIDLPTLCHAEGLEEWGGCRLCVVDIQGWGRPQPACTTEAQEGMVITTHNDRLNEYRRMIIELLLAERNHACAVCVLSGHCELQSNAARLGVDHVRFDYLFPQLTMDTSHSRFGLDHNRCILCTRCVRVCRDVEGACTWEIAGRGFTSRVVADLDRPWGKSTTCTDCGKCVQLCPTGALFRKGATVSEMQKEKSFLERIMGNRQKGK</sequence>
<evidence type="ECO:0000259" key="15">
    <source>
        <dbReference type="PROSITE" id="PS51839"/>
    </source>
</evidence>
<evidence type="ECO:0000256" key="8">
    <source>
        <dbReference type="ARBA" id="ARBA00023004"/>
    </source>
</evidence>
<evidence type="ECO:0000259" key="14">
    <source>
        <dbReference type="PROSITE" id="PS51379"/>
    </source>
</evidence>
<dbReference type="PROSITE" id="PS51379">
    <property type="entry name" value="4FE4S_FER_2"/>
    <property type="match status" value="2"/>
</dbReference>
<keyword evidence="6" id="KW-0479">Metal-binding</keyword>
<dbReference type="InterPro" id="IPR050157">
    <property type="entry name" value="PSI_iron-sulfur_center"/>
</dbReference>
<evidence type="ECO:0000313" key="17">
    <source>
        <dbReference type="Proteomes" id="UP000002572"/>
    </source>
</evidence>
<evidence type="ECO:0000256" key="7">
    <source>
        <dbReference type="ARBA" id="ARBA00022967"/>
    </source>
</evidence>
<dbReference type="PROSITE" id="PS00198">
    <property type="entry name" value="4FE4S_FER_1"/>
    <property type="match status" value="1"/>
</dbReference>
<accession>E6W2G1</accession>
<evidence type="ECO:0000256" key="10">
    <source>
        <dbReference type="ARBA" id="ARBA00023027"/>
    </source>
</evidence>
<keyword evidence="8" id="KW-0408">Iron</keyword>
<keyword evidence="17" id="KW-1185">Reference proteome</keyword>
<dbReference type="GO" id="GO:0016020">
    <property type="term" value="C:membrane"/>
    <property type="evidence" value="ECO:0007669"/>
    <property type="project" value="UniProtKB-SubCell"/>
</dbReference>
<organism evidence="16 17">
    <name type="scientific">Desulfurispirillum indicum (strain ATCC BAA-1389 / DSM 22839 / S5)</name>
    <dbReference type="NCBI Taxonomy" id="653733"/>
    <lineage>
        <taxon>Bacteria</taxon>
        <taxon>Pseudomonadati</taxon>
        <taxon>Chrysiogenota</taxon>
        <taxon>Chrysiogenia</taxon>
        <taxon>Chrysiogenales</taxon>
        <taxon>Chrysiogenaceae</taxon>
        <taxon>Desulfurispirillum</taxon>
    </lineage>
</organism>
<dbReference type="PIRSF" id="PIRSF000309">
    <property type="entry name" value="NAD_red_hyd_HoxU"/>
    <property type="match status" value="1"/>
</dbReference>
<evidence type="ECO:0000256" key="1">
    <source>
        <dbReference type="ARBA" id="ARBA00001966"/>
    </source>
</evidence>
<keyword evidence="7" id="KW-1278">Translocase</keyword>
<evidence type="ECO:0000256" key="2">
    <source>
        <dbReference type="ARBA" id="ARBA00004370"/>
    </source>
</evidence>
<comment type="similarity">
    <text evidence="3">Belongs to the complex I 75 kDa subunit family.</text>
</comment>
<evidence type="ECO:0000256" key="9">
    <source>
        <dbReference type="ARBA" id="ARBA00023014"/>
    </source>
</evidence>
<dbReference type="Gene3D" id="3.30.70.20">
    <property type="match status" value="1"/>
</dbReference>
<evidence type="ECO:0000256" key="5">
    <source>
        <dbReference type="ARBA" id="ARBA00022714"/>
    </source>
</evidence>
<evidence type="ECO:0000256" key="12">
    <source>
        <dbReference type="ARBA" id="ARBA00034078"/>
    </source>
</evidence>
<dbReference type="InterPro" id="IPR019574">
    <property type="entry name" value="NADH_UbQ_OxRdtase_Gsu_4Fe4S-bd"/>
</dbReference>
<comment type="cofactor">
    <cofactor evidence="12">
        <name>[2Fe-2S] cluster</name>
        <dbReference type="ChEBI" id="CHEBI:190135"/>
    </cofactor>
</comment>
<dbReference type="GO" id="GO:0046872">
    <property type="term" value="F:metal ion binding"/>
    <property type="evidence" value="ECO:0007669"/>
    <property type="project" value="UniProtKB-KW"/>
</dbReference>
<dbReference type="GO" id="GO:0051539">
    <property type="term" value="F:4 iron, 4 sulfur cluster binding"/>
    <property type="evidence" value="ECO:0007669"/>
    <property type="project" value="UniProtKB-KW"/>
</dbReference>
<dbReference type="GO" id="GO:0016491">
    <property type="term" value="F:oxidoreductase activity"/>
    <property type="evidence" value="ECO:0007669"/>
    <property type="project" value="InterPro"/>
</dbReference>
<protein>
    <submittedName>
        <fullName evidence="16">NADH:ubiquinone oxidoreductase, subunit G, iron-sulfur binding protein</fullName>
    </submittedName>
</protein>
<dbReference type="Gene3D" id="3.10.20.740">
    <property type="match status" value="1"/>
</dbReference>
<dbReference type="HOGENOM" id="CLU_000422_11_3_0"/>
<evidence type="ECO:0000313" key="16">
    <source>
        <dbReference type="EMBL" id="ADU66711.1"/>
    </source>
</evidence>
<feature type="domain" description="4Fe-4S ferredoxin-type" evidence="14">
    <location>
        <begin position="183"/>
        <end position="212"/>
    </location>
</feature>
<dbReference type="Pfam" id="PF13510">
    <property type="entry name" value="Fer2_4"/>
    <property type="match status" value="1"/>
</dbReference>
<reference evidence="16 17" key="1">
    <citation type="submission" date="2010-12" db="EMBL/GenBank/DDBJ databases">
        <title>Complete sequence of Desulfurispirillum indicum S5.</title>
        <authorList>
            <consortium name="US DOE Joint Genome Institute"/>
            <person name="Lucas S."/>
            <person name="Copeland A."/>
            <person name="Lapidus A."/>
            <person name="Cheng J.-F."/>
            <person name="Goodwin L."/>
            <person name="Pitluck S."/>
            <person name="Chertkov O."/>
            <person name="Held B."/>
            <person name="Detter J.C."/>
            <person name="Han C."/>
            <person name="Tapia R."/>
            <person name="Land M."/>
            <person name="Hauser L."/>
            <person name="Kyrpides N."/>
            <person name="Ivanova N."/>
            <person name="Mikhailova N."/>
            <person name="Haggblom M."/>
            <person name="Rauschenbach I."/>
            <person name="Bini E."/>
            <person name="Woyke T."/>
        </authorList>
    </citation>
    <scope>NUCLEOTIDE SEQUENCE [LARGE SCALE GENOMIC DNA]</scope>
    <source>
        <strain evidence="17">ATCC BAA-1389 / DSM 22839 / S5</strain>
    </source>
</reference>
<dbReference type="InterPro" id="IPR017896">
    <property type="entry name" value="4Fe4S_Fe-S-bd"/>
</dbReference>
<dbReference type="SUPFAM" id="SSF54862">
    <property type="entry name" value="4Fe-4S ferredoxins"/>
    <property type="match status" value="1"/>
</dbReference>
<dbReference type="FunFam" id="3.10.20.740:FF:000004">
    <property type="entry name" value="NADH-quinone oxidoreductase"/>
    <property type="match status" value="1"/>
</dbReference>
<comment type="subcellular location">
    <subcellularLocation>
        <location evidence="2">Membrane</location>
    </subcellularLocation>
</comment>
<dbReference type="RefSeq" id="WP_013506591.1">
    <property type="nucleotide sequence ID" value="NC_014836.1"/>
</dbReference>
<dbReference type="PROSITE" id="PS51085">
    <property type="entry name" value="2FE2S_FER_2"/>
    <property type="match status" value="1"/>
</dbReference>
<feature type="domain" description="2Fe-2S ferredoxin-type" evidence="13">
    <location>
        <begin position="2"/>
        <end position="80"/>
    </location>
</feature>
<feature type="domain" description="4Fe-4S His(Cys)3-ligated-type" evidence="15">
    <location>
        <begin position="80"/>
        <end position="119"/>
    </location>
</feature>
<dbReference type="KEGG" id="din:Selin_1984"/>